<comment type="caution">
    <text evidence="1">The sequence shown here is derived from an EMBL/GenBank/DDBJ whole genome shotgun (WGS) entry which is preliminary data.</text>
</comment>
<organism evidence="1 2">
    <name type="scientific">Gonium pectorale</name>
    <name type="common">Green alga</name>
    <dbReference type="NCBI Taxonomy" id="33097"/>
    <lineage>
        <taxon>Eukaryota</taxon>
        <taxon>Viridiplantae</taxon>
        <taxon>Chlorophyta</taxon>
        <taxon>core chlorophytes</taxon>
        <taxon>Chlorophyceae</taxon>
        <taxon>CS clade</taxon>
        <taxon>Chlamydomonadales</taxon>
        <taxon>Volvocaceae</taxon>
        <taxon>Gonium</taxon>
    </lineage>
</organism>
<dbReference type="EMBL" id="LSYV01000007">
    <property type="protein sequence ID" value="KXZ53796.1"/>
    <property type="molecule type" value="Genomic_DNA"/>
</dbReference>
<proteinExistence type="predicted"/>
<accession>A0A150GV90</accession>
<protein>
    <submittedName>
        <fullName evidence="1">Uncharacterized protein</fullName>
    </submittedName>
</protein>
<reference evidence="2" key="1">
    <citation type="journal article" date="2016" name="Nat. Commun.">
        <title>The Gonium pectorale genome demonstrates co-option of cell cycle regulation during the evolution of multicellularity.</title>
        <authorList>
            <person name="Hanschen E.R."/>
            <person name="Marriage T.N."/>
            <person name="Ferris P.J."/>
            <person name="Hamaji T."/>
            <person name="Toyoda A."/>
            <person name="Fujiyama A."/>
            <person name="Neme R."/>
            <person name="Noguchi H."/>
            <person name="Minakuchi Y."/>
            <person name="Suzuki M."/>
            <person name="Kawai-Toyooka H."/>
            <person name="Smith D.R."/>
            <person name="Sparks H."/>
            <person name="Anderson J."/>
            <person name="Bakaric R."/>
            <person name="Luria V."/>
            <person name="Karger A."/>
            <person name="Kirschner M.W."/>
            <person name="Durand P.M."/>
            <person name="Michod R.E."/>
            <person name="Nozaki H."/>
            <person name="Olson B.J."/>
        </authorList>
    </citation>
    <scope>NUCLEOTIDE SEQUENCE [LARGE SCALE GENOMIC DNA]</scope>
    <source>
        <strain evidence="2">NIES-2863</strain>
    </source>
</reference>
<dbReference type="OrthoDB" id="526296at2759"/>
<evidence type="ECO:0000313" key="2">
    <source>
        <dbReference type="Proteomes" id="UP000075714"/>
    </source>
</evidence>
<evidence type="ECO:0000313" key="1">
    <source>
        <dbReference type="EMBL" id="KXZ53796.1"/>
    </source>
</evidence>
<name>A0A150GV90_GONPE</name>
<dbReference type="AlphaFoldDB" id="A0A150GV90"/>
<dbReference type="Proteomes" id="UP000075714">
    <property type="component" value="Unassembled WGS sequence"/>
</dbReference>
<sequence>MNMLELFFRPSKQESWTLAEVSDFNFHEEDEDDGHAAHMYTSHLADRLAMQPIGPDVQ</sequence>
<keyword evidence="2" id="KW-1185">Reference proteome</keyword>
<gene>
    <name evidence="1" type="ORF">GPECTOR_6g714</name>
</gene>